<organism evidence="1 2">
    <name type="scientific">Smallanthus sonchifolius</name>
    <dbReference type="NCBI Taxonomy" id="185202"/>
    <lineage>
        <taxon>Eukaryota</taxon>
        <taxon>Viridiplantae</taxon>
        <taxon>Streptophyta</taxon>
        <taxon>Embryophyta</taxon>
        <taxon>Tracheophyta</taxon>
        <taxon>Spermatophyta</taxon>
        <taxon>Magnoliopsida</taxon>
        <taxon>eudicotyledons</taxon>
        <taxon>Gunneridae</taxon>
        <taxon>Pentapetalae</taxon>
        <taxon>asterids</taxon>
        <taxon>campanulids</taxon>
        <taxon>Asterales</taxon>
        <taxon>Asteraceae</taxon>
        <taxon>Asteroideae</taxon>
        <taxon>Heliantheae alliance</taxon>
        <taxon>Millerieae</taxon>
        <taxon>Smallanthus</taxon>
    </lineage>
</organism>
<keyword evidence="2" id="KW-1185">Reference proteome</keyword>
<sequence length="189" mass="21708">MRQRHWFELLNDYDCAIRYHAGKANVVADALSRKQTKPKQVRVLQLTIHTGLPEKIYNAQLEALKEENLPLEATRGMEEKLQVKSDGIRYFAEYHAGKANVVADALSQKQTKPKQVRVLQLTIHTGLPEKICNAQLEALKEENLPLEATRGMEEKLEVKSDGIRYFAERIWVPVYGNLRELVMDESHKS</sequence>
<reference evidence="1 2" key="2">
    <citation type="journal article" date="2022" name="Mol. Ecol. Resour.">
        <title>The genomes of chicory, endive, great burdock and yacon provide insights into Asteraceae paleo-polyploidization history and plant inulin production.</title>
        <authorList>
            <person name="Fan W."/>
            <person name="Wang S."/>
            <person name="Wang H."/>
            <person name="Wang A."/>
            <person name="Jiang F."/>
            <person name="Liu H."/>
            <person name="Zhao H."/>
            <person name="Xu D."/>
            <person name="Zhang Y."/>
        </authorList>
    </citation>
    <scope>NUCLEOTIDE SEQUENCE [LARGE SCALE GENOMIC DNA]</scope>
    <source>
        <strain evidence="2">cv. Yunnan</strain>
        <tissue evidence="1">Leaves</tissue>
    </source>
</reference>
<reference evidence="2" key="1">
    <citation type="journal article" date="2022" name="Mol. Ecol. Resour.">
        <title>The genomes of chicory, endive, great burdock and yacon provide insights into Asteraceae palaeo-polyploidization history and plant inulin production.</title>
        <authorList>
            <person name="Fan W."/>
            <person name="Wang S."/>
            <person name="Wang H."/>
            <person name="Wang A."/>
            <person name="Jiang F."/>
            <person name="Liu H."/>
            <person name="Zhao H."/>
            <person name="Xu D."/>
            <person name="Zhang Y."/>
        </authorList>
    </citation>
    <scope>NUCLEOTIDE SEQUENCE [LARGE SCALE GENOMIC DNA]</scope>
    <source>
        <strain evidence="2">cv. Yunnan</strain>
    </source>
</reference>
<protein>
    <submittedName>
        <fullName evidence="1">Uncharacterized protein</fullName>
    </submittedName>
</protein>
<gene>
    <name evidence="1" type="ORF">L1987_58627</name>
</gene>
<proteinExistence type="predicted"/>
<comment type="caution">
    <text evidence="1">The sequence shown here is derived from an EMBL/GenBank/DDBJ whole genome shotgun (WGS) entry which is preliminary data.</text>
</comment>
<accession>A0ACB9DGA6</accession>
<evidence type="ECO:0000313" key="2">
    <source>
        <dbReference type="Proteomes" id="UP001056120"/>
    </source>
</evidence>
<dbReference type="EMBL" id="CM042036">
    <property type="protein sequence ID" value="KAI3745513.1"/>
    <property type="molecule type" value="Genomic_DNA"/>
</dbReference>
<dbReference type="Proteomes" id="UP001056120">
    <property type="component" value="Linkage Group LG19"/>
</dbReference>
<name>A0ACB9DGA6_9ASTR</name>
<evidence type="ECO:0000313" key="1">
    <source>
        <dbReference type="EMBL" id="KAI3745513.1"/>
    </source>
</evidence>